<keyword evidence="5" id="KW-0175">Coiled coil</keyword>
<feature type="coiled-coil region" evidence="5">
    <location>
        <begin position="573"/>
        <end position="600"/>
    </location>
</feature>
<dbReference type="GO" id="GO:0008270">
    <property type="term" value="F:zinc ion binding"/>
    <property type="evidence" value="ECO:0007669"/>
    <property type="project" value="UniProtKB-KW"/>
</dbReference>
<evidence type="ECO:0000256" key="1">
    <source>
        <dbReference type="ARBA" id="ARBA00022723"/>
    </source>
</evidence>
<dbReference type="PANTHER" id="PTHR23235">
    <property type="entry name" value="KRUEPPEL-LIKE TRANSCRIPTION FACTOR"/>
    <property type="match status" value="1"/>
</dbReference>
<feature type="domain" description="C2H2-type" evidence="7">
    <location>
        <begin position="252"/>
        <end position="279"/>
    </location>
</feature>
<protein>
    <recommendedName>
        <fullName evidence="7">C2H2-type domain-containing protein</fullName>
    </recommendedName>
</protein>
<feature type="domain" description="C2H2-type" evidence="7">
    <location>
        <begin position="280"/>
        <end position="307"/>
    </location>
</feature>
<dbReference type="Pfam" id="PF00096">
    <property type="entry name" value="zf-C2H2"/>
    <property type="match status" value="2"/>
</dbReference>
<evidence type="ECO:0000256" key="5">
    <source>
        <dbReference type="SAM" id="Coils"/>
    </source>
</evidence>
<dbReference type="HOGENOM" id="CLU_013258_0_1_1"/>
<dbReference type="KEGG" id="uvi:66065341"/>
<organism evidence="8 11">
    <name type="scientific">Ustilaginoidea virens</name>
    <name type="common">Rice false smut fungus</name>
    <name type="synonym">Villosiclava virens</name>
    <dbReference type="NCBI Taxonomy" id="1159556"/>
    <lineage>
        <taxon>Eukaryota</taxon>
        <taxon>Fungi</taxon>
        <taxon>Dikarya</taxon>
        <taxon>Ascomycota</taxon>
        <taxon>Pezizomycotina</taxon>
        <taxon>Sordariomycetes</taxon>
        <taxon>Hypocreomycetidae</taxon>
        <taxon>Hypocreales</taxon>
        <taxon>Clavicipitaceae</taxon>
        <taxon>Ustilaginoidea</taxon>
    </lineage>
</organism>
<dbReference type="Proteomes" id="UP000027002">
    <property type="component" value="Chromosome 4"/>
</dbReference>
<reference evidence="11" key="2">
    <citation type="journal article" date="2016" name="Genome Announc.">
        <title>Genome sequence of Ustilaginoidea virens IPU010, a rice pathogenic fungus causing false smut.</title>
        <authorList>
            <person name="Kumagai T."/>
            <person name="Ishii T."/>
            <person name="Terai G."/>
            <person name="Umemura M."/>
            <person name="Machida M."/>
            <person name="Asai K."/>
        </authorList>
    </citation>
    <scope>NUCLEOTIDE SEQUENCE [LARGE SCALE GENOMIC DNA]</scope>
    <source>
        <strain evidence="11">IPU010</strain>
    </source>
</reference>
<feature type="region of interest" description="Disordered" evidence="6">
    <location>
        <begin position="381"/>
        <end position="407"/>
    </location>
</feature>
<feature type="region of interest" description="Disordered" evidence="6">
    <location>
        <begin position="229"/>
        <end position="251"/>
    </location>
</feature>
<feature type="compositionally biased region" description="Low complexity" evidence="6">
    <location>
        <begin position="490"/>
        <end position="510"/>
    </location>
</feature>
<dbReference type="FunFam" id="3.30.160.60:FF:001177">
    <property type="entry name" value="Zinc finger protein 33A"/>
    <property type="match status" value="1"/>
</dbReference>
<feature type="compositionally biased region" description="Low complexity" evidence="6">
    <location>
        <begin position="430"/>
        <end position="452"/>
    </location>
</feature>
<feature type="region of interest" description="Disordered" evidence="6">
    <location>
        <begin position="194"/>
        <end position="215"/>
    </location>
</feature>
<reference evidence="8" key="1">
    <citation type="journal article" date="2016" name="Genome Announc.">
        <title>Genome Sequence of Ustilaginoidea virens IPU010, a Rice Pathogenic Fungus Causing False Smut.</title>
        <authorList>
            <person name="Kumagai T."/>
            <person name="Ishii T."/>
            <person name="Terai G."/>
            <person name="Umemura M."/>
            <person name="Machida M."/>
            <person name="Asai K."/>
        </authorList>
    </citation>
    <scope>NUCLEOTIDE SEQUENCE [LARGE SCALE GENOMIC DNA]</scope>
    <source>
        <strain evidence="8">IPU010</strain>
    </source>
</reference>
<evidence type="ECO:0000313" key="8">
    <source>
        <dbReference type="EMBL" id="GAO14747.1"/>
    </source>
</evidence>
<sequence>MASEDGLLAAEIAPASQPDLSQPTATQPQDVARPNKRRRDEDSASPGPRGNHVSDQCPSPSKAARPSLATAFPRPPVRLPGAATLGDEYRRRVEDRASSPSSVIPNLSHTILTSLMTGLTQAMSRPSDAPQVAPTASMEPAAKAVTALSIASANVMRSDDGNEDASSANGGVMPLAQITGSPVAMDVDSAKIENAQTQPAEDDKSHPGSMSYPGPLQAAANLAEAPARGMSFPIPGQIHHTSPTSPSGGKKHKCPYCSTEFTRHHNLKSHLLTHSQEKPYVCTECQMRFRRLHDLKRHGKLHTGEKPHICPKCDRKFARGDALARHSKGAGGCAGRRTSMGSFADGDDVDGAMGEGDESTMSGVAYDNPDEEELRHQSLPSIGAQHSPGDNYTSLSRTYPPAGPRPAAAAAAAAASGLYPPKVHQSQVGTMSSSSMPESMTSNHTANTSASSVPGGSGGTGMYSQAGMTESPKPLSPGISGHEGPSLTRQQRSPSITQQYQQQQQQQTGRRTSELHSPRGVQNRPKLPGLSHPGFVGPSSAAYPHDRTTSGGQSAGDSGNMFAQSDPSVWEYIRLLEDKIKTLSDRVGSLDHEVASLRKQLNVRDANAGT</sequence>
<dbReference type="PANTHER" id="PTHR23235:SF120">
    <property type="entry name" value="KRUPPEL-LIKE FACTOR 15"/>
    <property type="match status" value="1"/>
</dbReference>
<evidence type="ECO:0000256" key="6">
    <source>
        <dbReference type="SAM" id="MobiDB-lite"/>
    </source>
</evidence>
<evidence type="ECO:0000313" key="9">
    <source>
        <dbReference type="EMBL" id="QUC20322.1"/>
    </source>
</evidence>
<proteinExistence type="predicted"/>
<dbReference type="EMBL" id="CP072756">
    <property type="protein sequence ID" value="QUC20322.1"/>
    <property type="molecule type" value="Genomic_DNA"/>
</dbReference>
<feature type="region of interest" description="Disordered" evidence="6">
    <location>
        <begin position="326"/>
        <end position="366"/>
    </location>
</feature>
<dbReference type="AlphaFoldDB" id="A0A063BZ53"/>
<reference evidence="9" key="3">
    <citation type="submission" date="2020-03" db="EMBL/GenBank/DDBJ databases">
        <title>A mixture of massive structural variations and highly conserved coding sequences in Ustilaginoidea virens genome.</title>
        <authorList>
            <person name="Zhang K."/>
            <person name="Zhao Z."/>
            <person name="Zhang Z."/>
            <person name="Li Y."/>
            <person name="Hsiang T."/>
            <person name="Sun W."/>
        </authorList>
    </citation>
    <scope>NUCLEOTIDE SEQUENCE</scope>
    <source>
        <strain evidence="9">UV-8b</strain>
    </source>
</reference>
<evidence type="ECO:0000256" key="3">
    <source>
        <dbReference type="ARBA" id="ARBA00022833"/>
    </source>
</evidence>
<dbReference type="InterPro" id="IPR013087">
    <property type="entry name" value="Znf_C2H2_type"/>
</dbReference>
<dbReference type="PROSITE" id="PS00028">
    <property type="entry name" value="ZINC_FINGER_C2H2_1"/>
    <property type="match status" value="2"/>
</dbReference>
<keyword evidence="1" id="KW-0479">Metal-binding</keyword>
<keyword evidence="2 4" id="KW-0863">Zinc-finger</keyword>
<dbReference type="FunFam" id="3.30.160.60:FF:000446">
    <property type="entry name" value="Zinc finger protein"/>
    <property type="match status" value="1"/>
</dbReference>
<feature type="compositionally biased region" description="Acidic residues" evidence="6">
    <location>
        <begin position="345"/>
        <end position="358"/>
    </location>
</feature>
<accession>A0A063BZ53</accession>
<feature type="compositionally biased region" description="Polar residues" evidence="6">
    <location>
        <begin position="18"/>
        <end position="29"/>
    </location>
</feature>
<evidence type="ECO:0000313" key="10">
    <source>
        <dbReference type="Proteomes" id="UP000027002"/>
    </source>
</evidence>
<dbReference type="STRING" id="1159556.A0A063BZ53"/>
<dbReference type="Proteomes" id="UP000054053">
    <property type="component" value="Unassembled WGS sequence"/>
</dbReference>
<evidence type="ECO:0000256" key="2">
    <source>
        <dbReference type="ARBA" id="ARBA00022771"/>
    </source>
</evidence>
<feature type="compositionally biased region" description="Polar residues" evidence="6">
    <location>
        <begin position="388"/>
        <end position="397"/>
    </location>
</feature>
<evidence type="ECO:0000313" key="11">
    <source>
        <dbReference type="Proteomes" id="UP000054053"/>
    </source>
</evidence>
<dbReference type="EMBL" id="BBTG02000012">
    <property type="protein sequence ID" value="GAO14747.1"/>
    <property type="molecule type" value="Genomic_DNA"/>
</dbReference>
<feature type="region of interest" description="Disordered" evidence="6">
    <location>
        <begin position="423"/>
        <end position="563"/>
    </location>
</feature>
<keyword evidence="3" id="KW-0862">Zinc</keyword>
<feature type="region of interest" description="Disordered" evidence="6">
    <location>
        <begin position="1"/>
        <end position="86"/>
    </location>
</feature>
<dbReference type="GeneID" id="66065341"/>
<dbReference type="RefSeq" id="XP_042997995.1">
    <property type="nucleotide sequence ID" value="XM_043142061.1"/>
</dbReference>
<dbReference type="InterPro" id="IPR036236">
    <property type="entry name" value="Znf_C2H2_sf"/>
</dbReference>
<dbReference type="OrthoDB" id="8117402at2759"/>
<dbReference type="PROSITE" id="PS50157">
    <property type="entry name" value="ZINC_FINGER_C2H2_2"/>
    <property type="match status" value="2"/>
</dbReference>
<gene>
    <name evidence="9" type="ORF">UV8b_04563</name>
    <name evidence="8" type="ORF">UVI_02028420</name>
</gene>
<evidence type="ECO:0000256" key="4">
    <source>
        <dbReference type="PROSITE-ProRule" id="PRU00042"/>
    </source>
</evidence>
<dbReference type="Gene3D" id="3.30.160.60">
    <property type="entry name" value="Classic Zinc Finger"/>
    <property type="match status" value="3"/>
</dbReference>
<dbReference type="SUPFAM" id="SSF57667">
    <property type="entry name" value="beta-beta-alpha zinc fingers"/>
    <property type="match status" value="2"/>
</dbReference>
<dbReference type="SMART" id="SM00355">
    <property type="entry name" value="ZnF_C2H2"/>
    <property type="match status" value="3"/>
</dbReference>
<feature type="compositionally biased region" description="Polar residues" evidence="6">
    <location>
        <begin position="549"/>
        <end position="563"/>
    </location>
</feature>
<evidence type="ECO:0000259" key="7">
    <source>
        <dbReference type="PROSITE" id="PS50157"/>
    </source>
</evidence>
<name>A0A063BZ53_USTVR</name>
<dbReference type="GO" id="GO:0000981">
    <property type="term" value="F:DNA-binding transcription factor activity, RNA polymerase II-specific"/>
    <property type="evidence" value="ECO:0007669"/>
    <property type="project" value="TreeGrafter"/>
</dbReference>
<dbReference type="GO" id="GO:0000978">
    <property type="term" value="F:RNA polymerase II cis-regulatory region sequence-specific DNA binding"/>
    <property type="evidence" value="ECO:0007669"/>
    <property type="project" value="TreeGrafter"/>
</dbReference>
<keyword evidence="10" id="KW-1185">Reference proteome</keyword>